<sequence>MIKRFLRPHCIIVSLAIILFIWLLNSIRLNLHYIDPFNNGIKEYEITDIVYSYIIKDTDFHEDRIVIVNSGKPDRRRIADLTDRLTAAGAAAIGLDFYFDEVYGAPEDTLLQNSIKANPKVVLACSLADDNTDDDTIEGVTAVHPFFSDHATIGYGNYPSNETKTIRVFSPGEMAEGRYIPAFTTAILEKYKPEAAQKFNKRRNKLEHIYFSGHKENFISQDINVVLDSLTSKEFVDVFKDRIVLVGYAPSDEWANPLIDRHYSPINKSYDTKSIPDMFGIVIHANVLSMILNEQYIFNVPWSISFLLSLLICYINVVFIRWIYRRFHEGFHGITRALQLVEFLLMFFLIAILFYYFRIKLNLGMGILAVVLAYDFIMIYESLIRPRVPLLQQLPETLETKKSPAVLEEEGDEDINAYLEKPLQPPTPIIPTTPSPDDRREEE</sequence>
<name>A0A1H9ACQ9_9BACT</name>
<dbReference type="EMBL" id="FOFB01000002">
    <property type="protein sequence ID" value="SEP74223.1"/>
    <property type="molecule type" value="Genomic_DNA"/>
</dbReference>
<dbReference type="AlphaFoldDB" id="A0A1H9ACQ9"/>
<dbReference type="RefSeq" id="WP_090165239.1">
    <property type="nucleotide sequence ID" value="NZ_FOFB01000002.1"/>
</dbReference>
<protein>
    <submittedName>
        <fullName evidence="4">Sensor domain CHASE2-containing protein</fullName>
    </submittedName>
</protein>
<feature type="transmembrane region" description="Helical" evidence="2">
    <location>
        <begin position="363"/>
        <end position="383"/>
    </location>
</feature>
<keyword evidence="5" id="KW-1185">Reference proteome</keyword>
<feature type="transmembrane region" description="Helical" evidence="2">
    <location>
        <begin position="6"/>
        <end position="24"/>
    </location>
</feature>
<feature type="transmembrane region" description="Helical" evidence="2">
    <location>
        <begin position="336"/>
        <end position="357"/>
    </location>
</feature>
<feature type="region of interest" description="Disordered" evidence="1">
    <location>
        <begin position="418"/>
        <end position="443"/>
    </location>
</feature>
<evidence type="ECO:0000256" key="1">
    <source>
        <dbReference type="SAM" id="MobiDB-lite"/>
    </source>
</evidence>
<feature type="compositionally biased region" description="Pro residues" evidence="1">
    <location>
        <begin position="423"/>
        <end position="434"/>
    </location>
</feature>
<gene>
    <name evidence="4" type="ORF">SAMN05444359_10242</name>
</gene>
<accession>A0A1H9ACQ9</accession>
<evidence type="ECO:0000256" key="2">
    <source>
        <dbReference type="SAM" id="Phobius"/>
    </source>
</evidence>
<feature type="domain" description="CHASE2" evidence="3">
    <location>
        <begin position="41"/>
        <end position="320"/>
    </location>
</feature>
<evidence type="ECO:0000313" key="4">
    <source>
        <dbReference type="EMBL" id="SEP74223.1"/>
    </source>
</evidence>
<evidence type="ECO:0000259" key="3">
    <source>
        <dbReference type="SMART" id="SM01080"/>
    </source>
</evidence>
<organism evidence="4 5">
    <name type="scientific">Neolewinella agarilytica</name>
    <dbReference type="NCBI Taxonomy" id="478744"/>
    <lineage>
        <taxon>Bacteria</taxon>
        <taxon>Pseudomonadati</taxon>
        <taxon>Bacteroidota</taxon>
        <taxon>Saprospiria</taxon>
        <taxon>Saprospirales</taxon>
        <taxon>Lewinellaceae</taxon>
        <taxon>Neolewinella</taxon>
    </lineage>
</organism>
<feature type="transmembrane region" description="Helical" evidence="2">
    <location>
        <begin position="304"/>
        <end position="324"/>
    </location>
</feature>
<dbReference type="STRING" id="478744.SAMN05444359_10242"/>
<dbReference type="InParanoid" id="A0A1H9ACQ9"/>
<keyword evidence="2" id="KW-0472">Membrane</keyword>
<evidence type="ECO:0000313" key="5">
    <source>
        <dbReference type="Proteomes" id="UP000199021"/>
    </source>
</evidence>
<dbReference type="OrthoDB" id="1403562at2"/>
<keyword evidence="2" id="KW-0812">Transmembrane</keyword>
<dbReference type="InterPro" id="IPR007890">
    <property type="entry name" value="CHASE2"/>
</dbReference>
<dbReference type="Proteomes" id="UP000199021">
    <property type="component" value="Unassembled WGS sequence"/>
</dbReference>
<proteinExistence type="predicted"/>
<dbReference type="SMART" id="SM01080">
    <property type="entry name" value="CHASE2"/>
    <property type="match status" value="1"/>
</dbReference>
<dbReference type="Pfam" id="PF05226">
    <property type="entry name" value="CHASE2"/>
    <property type="match status" value="1"/>
</dbReference>
<reference evidence="5" key="1">
    <citation type="submission" date="2016-10" db="EMBL/GenBank/DDBJ databases">
        <authorList>
            <person name="Varghese N."/>
            <person name="Submissions S."/>
        </authorList>
    </citation>
    <scope>NUCLEOTIDE SEQUENCE [LARGE SCALE GENOMIC DNA]</scope>
    <source>
        <strain evidence="5">DSM 24740</strain>
    </source>
</reference>
<keyword evidence="2" id="KW-1133">Transmembrane helix</keyword>